<evidence type="ECO:0000313" key="2">
    <source>
        <dbReference type="EMBL" id="KKK50539.1"/>
    </source>
</evidence>
<feature type="non-terminal residue" evidence="2">
    <location>
        <position position="53"/>
    </location>
</feature>
<reference evidence="2" key="1">
    <citation type="journal article" date="2015" name="Nature">
        <title>Complex archaea that bridge the gap between prokaryotes and eukaryotes.</title>
        <authorList>
            <person name="Spang A."/>
            <person name="Saw J.H."/>
            <person name="Jorgensen S.L."/>
            <person name="Zaremba-Niedzwiedzka K."/>
            <person name="Martijn J."/>
            <person name="Lind A.E."/>
            <person name="van Eijk R."/>
            <person name="Schleper C."/>
            <person name="Guy L."/>
            <person name="Ettema T.J."/>
        </authorList>
    </citation>
    <scope>NUCLEOTIDE SEQUENCE</scope>
</reference>
<dbReference type="InterPro" id="IPR046252">
    <property type="entry name" value="DUF6285"/>
</dbReference>
<evidence type="ECO:0000259" key="1">
    <source>
        <dbReference type="Pfam" id="PF19802"/>
    </source>
</evidence>
<protein>
    <recommendedName>
        <fullName evidence="1">DUF6285 domain-containing protein</fullName>
    </recommendedName>
</protein>
<feature type="domain" description="DUF6285" evidence="1">
    <location>
        <begin position="24"/>
        <end position="52"/>
    </location>
</feature>
<sequence length="53" mass="6023">MQDRPTYDELLAAVERFLSQEIVPNTEGARRFHARVAANVLGIVRRELALEAE</sequence>
<dbReference type="EMBL" id="LAZR01067972">
    <property type="protein sequence ID" value="KKK50539.1"/>
    <property type="molecule type" value="Genomic_DNA"/>
</dbReference>
<dbReference type="Pfam" id="PF19802">
    <property type="entry name" value="DUF6285"/>
    <property type="match status" value="1"/>
</dbReference>
<dbReference type="AlphaFoldDB" id="A0A0F8Y8X3"/>
<organism evidence="2">
    <name type="scientific">marine sediment metagenome</name>
    <dbReference type="NCBI Taxonomy" id="412755"/>
    <lineage>
        <taxon>unclassified sequences</taxon>
        <taxon>metagenomes</taxon>
        <taxon>ecological metagenomes</taxon>
    </lineage>
</organism>
<gene>
    <name evidence="2" type="ORF">LCGC14_3124020</name>
</gene>
<proteinExistence type="predicted"/>
<name>A0A0F8Y8X3_9ZZZZ</name>
<comment type="caution">
    <text evidence="2">The sequence shown here is derived from an EMBL/GenBank/DDBJ whole genome shotgun (WGS) entry which is preliminary data.</text>
</comment>
<accession>A0A0F8Y8X3</accession>